<dbReference type="CDD" id="cd00010">
    <property type="entry name" value="AAI_LTSS"/>
    <property type="match status" value="1"/>
</dbReference>
<sequence>MDRCSMCMPLMIALFLMAGTNVINLAEGQTLPPCGDQLFQCLNYLNYTIPPKSCCIPLQNIYATQKTCLCQVVFTPGILQVLGVTTTQAVILGHSCGVDVSNTGCKAALPDLAPSSSVKPQGKKKSHEQHSGAIA</sequence>
<keyword evidence="5" id="KW-1185">Reference proteome</keyword>
<dbReference type="Gene3D" id="1.10.110.10">
    <property type="entry name" value="Plant lipid-transfer and hydrophobic proteins"/>
    <property type="match status" value="1"/>
</dbReference>
<dbReference type="InterPro" id="IPR036312">
    <property type="entry name" value="Bifun_inhib/LTP/seed_sf"/>
</dbReference>
<evidence type="ECO:0000259" key="3">
    <source>
        <dbReference type="Pfam" id="PF14368"/>
    </source>
</evidence>
<evidence type="ECO:0000313" key="5">
    <source>
        <dbReference type="Proteomes" id="UP000188354"/>
    </source>
</evidence>
<protein>
    <recommendedName>
        <fullName evidence="3">Bifunctional inhibitor/plant lipid transfer protein/seed storage helical domain-containing protein</fullName>
    </recommendedName>
</protein>
<organism evidence="4 5">
    <name type="scientific">Lupinus angustifolius</name>
    <name type="common">Narrow-leaved blue lupine</name>
    <dbReference type="NCBI Taxonomy" id="3871"/>
    <lineage>
        <taxon>Eukaryota</taxon>
        <taxon>Viridiplantae</taxon>
        <taxon>Streptophyta</taxon>
        <taxon>Embryophyta</taxon>
        <taxon>Tracheophyta</taxon>
        <taxon>Spermatophyta</taxon>
        <taxon>Magnoliopsida</taxon>
        <taxon>eudicotyledons</taxon>
        <taxon>Gunneridae</taxon>
        <taxon>Pentapetalae</taxon>
        <taxon>rosids</taxon>
        <taxon>fabids</taxon>
        <taxon>Fabales</taxon>
        <taxon>Fabaceae</taxon>
        <taxon>Papilionoideae</taxon>
        <taxon>50 kb inversion clade</taxon>
        <taxon>genistoids sensu lato</taxon>
        <taxon>core genistoids</taxon>
        <taxon>Genisteae</taxon>
        <taxon>Lupinus</taxon>
    </lineage>
</organism>
<evidence type="ECO:0000256" key="2">
    <source>
        <dbReference type="SAM" id="SignalP"/>
    </source>
</evidence>
<dbReference type="Pfam" id="PF14368">
    <property type="entry name" value="LTP_2"/>
    <property type="match status" value="1"/>
</dbReference>
<feature type="chain" id="PRO_5013312450" description="Bifunctional inhibitor/plant lipid transfer protein/seed storage helical domain-containing protein" evidence="2">
    <location>
        <begin position="29"/>
        <end position="135"/>
    </location>
</feature>
<dbReference type="STRING" id="3871.A0A1J7G2B8"/>
<evidence type="ECO:0000313" key="4">
    <source>
        <dbReference type="EMBL" id="OIV94597.1"/>
    </source>
</evidence>
<keyword evidence="2" id="KW-0732">Signal</keyword>
<accession>A0A1J7G2B8</accession>
<feature type="domain" description="Bifunctional inhibitor/plant lipid transfer protein/seed storage helical" evidence="3">
    <location>
        <begin position="34"/>
        <end position="104"/>
    </location>
</feature>
<proteinExistence type="predicted"/>
<dbReference type="AlphaFoldDB" id="A0A1J7G2B8"/>
<evidence type="ECO:0000256" key="1">
    <source>
        <dbReference type="SAM" id="MobiDB-lite"/>
    </source>
</evidence>
<dbReference type="SUPFAM" id="SSF47699">
    <property type="entry name" value="Bifunctional inhibitor/lipid-transfer protein/seed storage 2S albumin"/>
    <property type="match status" value="1"/>
</dbReference>
<feature type="region of interest" description="Disordered" evidence="1">
    <location>
        <begin position="114"/>
        <end position="135"/>
    </location>
</feature>
<feature type="signal peptide" evidence="2">
    <location>
        <begin position="1"/>
        <end position="28"/>
    </location>
</feature>
<name>A0A1J7G2B8_LUPAN</name>
<dbReference type="Gramene" id="OIV94597">
    <property type="protein sequence ID" value="OIV94597"/>
    <property type="gene ID" value="TanjilG_06623"/>
</dbReference>
<dbReference type="InterPro" id="IPR016140">
    <property type="entry name" value="Bifunc_inhib/LTP/seed_store"/>
</dbReference>
<dbReference type="Proteomes" id="UP000188354">
    <property type="component" value="Chromosome LG17"/>
</dbReference>
<dbReference type="EMBL" id="CM007377">
    <property type="protein sequence ID" value="OIV94597.1"/>
    <property type="molecule type" value="Genomic_DNA"/>
</dbReference>
<dbReference type="OMA" id="LKSCAPY"/>
<gene>
    <name evidence="4" type="ORF">TanjilG_06623</name>
</gene>
<reference evidence="4 5" key="1">
    <citation type="journal article" date="2017" name="Plant Biotechnol. J.">
        <title>A comprehensive draft genome sequence for lupin (Lupinus angustifolius), an emerging health food: insights into plant-microbe interactions and legume evolution.</title>
        <authorList>
            <person name="Hane J.K."/>
            <person name="Ming Y."/>
            <person name="Kamphuis L.G."/>
            <person name="Nelson M.N."/>
            <person name="Garg G."/>
            <person name="Atkins C.A."/>
            <person name="Bayer P.E."/>
            <person name="Bravo A."/>
            <person name="Bringans S."/>
            <person name="Cannon S."/>
            <person name="Edwards D."/>
            <person name="Foley R."/>
            <person name="Gao L.L."/>
            <person name="Harrison M.J."/>
            <person name="Huang W."/>
            <person name="Hurgobin B."/>
            <person name="Li S."/>
            <person name="Liu C.W."/>
            <person name="McGrath A."/>
            <person name="Morahan G."/>
            <person name="Murray J."/>
            <person name="Weller J."/>
            <person name="Jian J."/>
            <person name="Singh K.B."/>
        </authorList>
    </citation>
    <scope>NUCLEOTIDE SEQUENCE [LARGE SCALE GENOMIC DNA]</scope>
    <source>
        <strain evidence="5">cv. Tanjil</strain>
        <tissue evidence="4">Whole plant</tissue>
    </source>
</reference>